<keyword evidence="10" id="KW-1185">Reference proteome</keyword>
<keyword evidence="3 5" id="KW-0378">Hydrolase</keyword>
<dbReference type="PROSITE" id="PS00137">
    <property type="entry name" value="SUBTILASE_HIS"/>
    <property type="match status" value="1"/>
</dbReference>
<dbReference type="InterPro" id="IPR023828">
    <property type="entry name" value="Peptidase_S8_Ser-AS"/>
</dbReference>
<dbReference type="Pfam" id="PF00082">
    <property type="entry name" value="Peptidase_S8"/>
    <property type="match status" value="1"/>
</dbReference>
<dbReference type="InterPro" id="IPR015500">
    <property type="entry name" value="Peptidase_S8_subtilisin-rel"/>
</dbReference>
<dbReference type="PROSITE" id="PS51257">
    <property type="entry name" value="PROKAR_LIPOPROTEIN"/>
    <property type="match status" value="1"/>
</dbReference>
<dbReference type="OrthoDB" id="9798386at2"/>
<protein>
    <submittedName>
        <fullName evidence="9">Peptidase S8</fullName>
    </submittedName>
</protein>
<organism evidence="9 10">
    <name type="scientific">Polaribacter gangjinensis</name>
    <dbReference type="NCBI Taxonomy" id="574710"/>
    <lineage>
        <taxon>Bacteria</taxon>
        <taxon>Pseudomonadati</taxon>
        <taxon>Bacteroidota</taxon>
        <taxon>Flavobacteriia</taxon>
        <taxon>Flavobacteriales</taxon>
        <taxon>Flavobacteriaceae</taxon>
    </lineage>
</organism>
<evidence type="ECO:0000313" key="9">
    <source>
        <dbReference type="EMBL" id="PQJ75717.1"/>
    </source>
</evidence>
<dbReference type="PANTHER" id="PTHR43399">
    <property type="entry name" value="SUBTILISIN-RELATED"/>
    <property type="match status" value="1"/>
</dbReference>
<feature type="active site" description="Charge relay system" evidence="5">
    <location>
        <position position="316"/>
    </location>
</feature>
<keyword evidence="6" id="KW-0175">Coiled coil</keyword>
<sequence length="571" mass="63375">MRILKSLFLSAFVALFLASCSSTQKVLTLPNFDAPVSITPKKQALTEEEEKFWSHADLMKDSVAGMSLAKAYQFLEGKKATPVIVAIADSGVDIEHEDLKDVLWTNPKEIKGNNLDDDKNGYIDDIHGWNFLGNAAGKIINADQLEITRLVKKGREKFGDKKAEDISENDKAAFEAYQKLEEEYRLTISQKEFEIQDMEQTQNNLERLKAVFEDVRKFAGKEKLRVSDLDSLKPTSLLMITQIETLKKILENGATEDDLIKYLNDVKEYKTELVKAMKGYDLDLNDRANLGDNLYDINDKFYGNNNVIGDKDLENHGTHVAGIVAASRDNNKGAKGVANTVKIMTVRVVPDGDEHDKDVALGIRYAVDNGAKIINTSFGKRFSPNKEWVFDAITYAAKNDVLIVNAAGNDGKDIDIRETYPNDSKDLKTEFADNVITIGASSLFYNEELVADFSNYGKINVDVFAPGVDIYSTVPKNEYEPLSGTSMAAPSTSGVAALIRSYYPNLTAKEVKYILMNSGVKIDFKVIKPGSQTEENPAGDLVPFADLSVSGRLVNAYNALQLADYLSRKKQ</sequence>
<feature type="active site" description="Charge relay system" evidence="5">
    <location>
        <position position="486"/>
    </location>
</feature>
<proteinExistence type="inferred from homology"/>
<feature type="signal peptide" evidence="7">
    <location>
        <begin position="1"/>
        <end position="24"/>
    </location>
</feature>
<evidence type="ECO:0000256" key="7">
    <source>
        <dbReference type="SAM" id="SignalP"/>
    </source>
</evidence>
<evidence type="ECO:0000256" key="1">
    <source>
        <dbReference type="ARBA" id="ARBA00011073"/>
    </source>
</evidence>
<evidence type="ECO:0000256" key="3">
    <source>
        <dbReference type="ARBA" id="ARBA00022801"/>
    </source>
</evidence>
<gene>
    <name evidence="9" type="ORF">BTO13_11000</name>
</gene>
<name>A0A2S7WDQ7_9FLAO</name>
<accession>A0A2S7WDQ7</accession>
<dbReference type="PROSITE" id="PS00138">
    <property type="entry name" value="SUBTILASE_SER"/>
    <property type="match status" value="1"/>
</dbReference>
<evidence type="ECO:0000256" key="5">
    <source>
        <dbReference type="PROSITE-ProRule" id="PRU01240"/>
    </source>
</evidence>
<dbReference type="InterPro" id="IPR036852">
    <property type="entry name" value="Peptidase_S8/S53_dom_sf"/>
</dbReference>
<evidence type="ECO:0000256" key="2">
    <source>
        <dbReference type="ARBA" id="ARBA00022670"/>
    </source>
</evidence>
<dbReference type="PROSITE" id="PS51892">
    <property type="entry name" value="SUBTILASE"/>
    <property type="match status" value="1"/>
</dbReference>
<keyword evidence="2 5" id="KW-0645">Protease</keyword>
<dbReference type="PIRSF" id="PIRSF037892">
    <property type="entry name" value="Subtilisin_rel_SRU_0565"/>
    <property type="match status" value="1"/>
</dbReference>
<dbReference type="InterPro" id="IPR017308">
    <property type="entry name" value="Pept_S8_subtilisin_bacteroid"/>
</dbReference>
<dbReference type="InterPro" id="IPR000209">
    <property type="entry name" value="Peptidase_S8/S53_dom"/>
</dbReference>
<evidence type="ECO:0000256" key="6">
    <source>
        <dbReference type="SAM" id="Coils"/>
    </source>
</evidence>
<dbReference type="GO" id="GO:0004252">
    <property type="term" value="F:serine-type endopeptidase activity"/>
    <property type="evidence" value="ECO:0007669"/>
    <property type="project" value="UniProtKB-UniRule"/>
</dbReference>
<evidence type="ECO:0000313" key="10">
    <source>
        <dbReference type="Proteomes" id="UP000237608"/>
    </source>
</evidence>
<dbReference type="PRINTS" id="PR00723">
    <property type="entry name" value="SUBTILISIN"/>
</dbReference>
<comment type="caution">
    <text evidence="9">The sequence shown here is derived from an EMBL/GenBank/DDBJ whole genome shotgun (WGS) entry which is preliminary data.</text>
</comment>
<comment type="similarity">
    <text evidence="1 5">Belongs to the peptidase S8 family.</text>
</comment>
<keyword evidence="7" id="KW-0732">Signal</keyword>
<dbReference type="EMBL" id="MSCL01000001">
    <property type="protein sequence ID" value="PQJ75717.1"/>
    <property type="molecule type" value="Genomic_DNA"/>
</dbReference>
<dbReference type="AlphaFoldDB" id="A0A2S7WDQ7"/>
<reference evidence="9 10" key="1">
    <citation type="submission" date="2016-12" db="EMBL/GenBank/DDBJ databases">
        <title>Trade-off between light-utilization and light-protection in marine flavobacteria.</title>
        <authorList>
            <person name="Kumagai Y."/>
            <person name="Yoshizawa S."/>
            <person name="Kogure K."/>
            <person name="Iwasaki W."/>
        </authorList>
    </citation>
    <scope>NUCLEOTIDE SEQUENCE [LARGE SCALE GENOMIC DNA]</scope>
    <source>
        <strain evidence="9 10">KCTC 22729</strain>
    </source>
</reference>
<dbReference type="InterPro" id="IPR034080">
    <property type="entry name" value="Protease_P7-like_dom"/>
</dbReference>
<dbReference type="Gene3D" id="3.40.50.200">
    <property type="entry name" value="Peptidase S8/S53 domain"/>
    <property type="match status" value="2"/>
</dbReference>
<dbReference type="Proteomes" id="UP000237608">
    <property type="component" value="Unassembled WGS sequence"/>
</dbReference>
<dbReference type="GO" id="GO:0006508">
    <property type="term" value="P:proteolysis"/>
    <property type="evidence" value="ECO:0007669"/>
    <property type="project" value="UniProtKB-KW"/>
</dbReference>
<keyword evidence="4 5" id="KW-0720">Serine protease</keyword>
<dbReference type="InterPro" id="IPR051048">
    <property type="entry name" value="Peptidase_S8/S53_subtilisin"/>
</dbReference>
<dbReference type="SUPFAM" id="SSF52743">
    <property type="entry name" value="Subtilisin-like"/>
    <property type="match status" value="1"/>
</dbReference>
<feature type="coiled-coil region" evidence="6">
    <location>
        <begin position="163"/>
        <end position="215"/>
    </location>
</feature>
<evidence type="ECO:0000259" key="8">
    <source>
        <dbReference type="Pfam" id="PF00082"/>
    </source>
</evidence>
<feature type="domain" description="Peptidase S8/S53" evidence="8">
    <location>
        <begin position="83"/>
        <end position="519"/>
    </location>
</feature>
<dbReference type="InterPro" id="IPR022398">
    <property type="entry name" value="Peptidase_S8_His-AS"/>
</dbReference>
<feature type="chain" id="PRO_5015630544" evidence="7">
    <location>
        <begin position="25"/>
        <end position="571"/>
    </location>
</feature>
<dbReference type="PANTHER" id="PTHR43399:SF4">
    <property type="entry name" value="CELL WALL-ASSOCIATED PROTEASE"/>
    <property type="match status" value="1"/>
</dbReference>
<dbReference type="RefSeq" id="WP_105046869.1">
    <property type="nucleotide sequence ID" value="NZ_CP150662.1"/>
</dbReference>
<feature type="active site" description="Charge relay system" evidence="5">
    <location>
        <position position="89"/>
    </location>
</feature>
<evidence type="ECO:0000256" key="4">
    <source>
        <dbReference type="ARBA" id="ARBA00022825"/>
    </source>
</evidence>
<dbReference type="CDD" id="cd07483">
    <property type="entry name" value="Peptidases_S8_Subtilisin_Novo-like"/>
    <property type="match status" value="1"/>
</dbReference>